<keyword evidence="4" id="KW-1185">Reference proteome</keyword>
<keyword evidence="1" id="KW-0175">Coiled coil</keyword>
<comment type="caution">
    <text evidence="3">The sequence shown here is derived from an EMBL/GenBank/DDBJ whole genome shotgun (WGS) entry which is preliminary data.</text>
</comment>
<evidence type="ECO:0000313" key="4">
    <source>
        <dbReference type="Proteomes" id="UP001057375"/>
    </source>
</evidence>
<organism evidence="3 4">
    <name type="scientific">Aduncisulcus paluster</name>
    <dbReference type="NCBI Taxonomy" id="2918883"/>
    <lineage>
        <taxon>Eukaryota</taxon>
        <taxon>Metamonada</taxon>
        <taxon>Carpediemonas-like organisms</taxon>
        <taxon>Aduncisulcus</taxon>
    </lineage>
</organism>
<gene>
    <name evidence="3" type="ORF">ADUPG1_008001</name>
</gene>
<evidence type="ECO:0000256" key="2">
    <source>
        <dbReference type="SAM" id="MobiDB-lite"/>
    </source>
</evidence>
<evidence type="ECO:0000313" key="3">
    <source>
        <dbReference type="EMBL" id="GKT34694.1"/>
    </source>
</evidence>
<proteinExistence type="predicted"/>
<reference evidence="3" key="1">
    <citation type="submission" date="2022-03" db="EMBL/GenBank/DDBJ databases">
        <title>Draft genome sequence of Aduncisulcus paluster, a free-living microaerophilic Fornicata.</title>
        <authorList>
            <person name="Yuyama I."/>
            <person name="Kume K."/>
            <person name="Tamura T."/>
            <person name="Inagaki Y."/>
            <person name="Hashimoto T."/>
        </authorList>
    </citation>
    <scope>NUCLEOTIDE SEQUENCE</scope>
    <source>
        <strain evidence="3">NY0171</strain>
    </source>
</reference>
<dbReference type="EMBL" id="BQXS01010851">
    <property type="protein sequence ID" value="GKT34694.1"/>
    <property type="molecule type" value="Genomic_DNA"/>
</dbReference>
<sequence>MIPLKSLRSTLKNREKYLKSLPSAEIEKIERTKKSIENVQKNIEARRLDRAIAEYIKQKEDNRKKYMKQTKSRLKSLPKDVSEKKKQQLVDSIKEEQMYIRNYPILEQFIPFQDPEKKDLVKQVLSKIKEIVSDKDYQYDVEHAVSELRKRKEIIQSSILKNSKKAPKTPRKTIYPTEIPKFSAYEIPSILEFVDSDGSIPNFKYGRLLHVDFITITPSSEDSSSYDTFIAQMLDKESKQSLSRRAIQKSVERKKVRIQNEKEQKIRQAELSIVKDVVLDGLEDVAEEKFERIPISKSKSKSHKKQSKEEEEEEEEPHAPSPEVEEREITQIQGHDAFDDIFEDVAEEKTADDCVVKLKGERLKLTDVDLDDDRDIDVFRKRRGLKTSDKFGKNWVVRKKRNFDRK</sequence>
<feature type="region of interest" description="Disordered" evidence="2">
    <location>
        <begin position="295"/>
        <end position="329"/>
    </location>
</feature>
<accession>A0ABQ5KTH5</accession>
<evidence type="ECO:0000256" key="1">
    <source>
        <dbReference type="SAM" id="Coils"/>
    </source>
</evidence>
<feature type="coiled-coil region" evidence="1">
    <location>
        <begin position="26"/>
        <end position="65"/>
    </location>
</feature>
<dbReference type="Proteomes" id="UP001057375">
    <property type="component" value="Unassembled WGS sequence"/>
</dbReference>
<protein>
    <submittedName>
        <fullName evidence="3">Uncharacterized protein</fullName>
    </submittedName>
</protein>
<name>A0ABQ5KTH5_9EUKA</name>